<dbReference type="KEGG" id="psz:PSTAB_2789"/>
<reference key="2">
    <citation type="submission" date="2011-06" db="EMBL/GenBank/DDBJ databases">
        <title>Complete Genome Sequence of Pseudomonas stutzeri Strain CGMCC 1.1803.</title>
        <authorList>
            <person name="Yan Y."/>
            <person name="Chen M."/>
            <person name="Lu W."/>
            <person name="Zhang W."/>
            <person name="Ping S."/>
            <person name="Lin M."/>
        </authorList>
    </citation>
    <scope>NUCLEOTIDE SEQUENCE</scope>
    <source>
        <strain>ATCC 17588</strain>
    </source>
</reference>
<organism evidence="1 2">
    <name type="scientific">Stutzerimonas stutzeri (strain ATCC 17588 / DSM 5190 / CCUG 11256 / JCM 5965 / LMG 11199 / NBRC 14165 / NCIMB 11358 / Stanier 221)</name>
    <name type="common">Pseudomonas stutzeri</name>
    <dbReference type="NCBI Taxonomy" id="96563"/>
    <lineage>
        <taxon>Bacteria</taxon>
        <taxon>Pseudomonadati</taxon>
        <taxon>Pseudomonadota</taxon>
        <taxon>Gammaproteobacteria</taxon>
        <taxon>Pseudomonadales</taxon>
        <taxon>Pseudomonadaceae</taxon>
        <taxon>Stutzerimonas</taxon>
    </lineage>
</organism>
<proteinExistence type="predicted"/>
<gene>
    <name evidence="1" type="ordered locus">PSTAB_2789</name>
</gene>
<dbReference type="AlphaFoldDB" id="F8H5Q3"/>
<evidence type="ECO:0000313" key="1">
    <source>
        <dbReference type="EMBL" id="AEJ06070.1"/>
    </source>
</evidence>
<evidence type="ECO:0000313" key="2">
    <source>
        <dbReference type="Proteomes" id="UP000008932"/>
    </source>
</evidence>
<dbReference type="HOGENOM" id="CLU_3315773_0_0_6"/>
<reference evidence="1 2" key="1">
    <citation type="journal article" date="2011" name="J. Bacteriol.">
        <title>Complete Genome Sequence of the Type Strain Pseudomonas stutzeri CGMCC 1.1803.</title>
        <authorList>
            <person name="Chen M."/>
            <person name="Yan Y."/>
            <person name="Zhang W."/>
            <person name="Lu W."/>
            <person name="Wang J."/>
            <person name="Ping S."/>
            <person name="Lin M."/>
        </authorList>
    </citation>
    <scope>NUCLEOTIDE SEQUENCE [LARGE SCALE GENOMIC DNA]</scope>
    <source>
        <strain evidence="2">ATCC 17588 / DSM 5190 / CCUG 11256 / JCM 5965 / LMG 11199 / NCIMB 11358 / Stanier 221</strain>
    </source>
</reference>
<dbReference type="Proteomes" id="UP000008932">
    <property type="component" value="Chromosome"/>
</dbReference>
<reference evidence="2" key="3">
    <citation type="submission" date="2011-06" db="EMBL/GenBank/DDBJ databases">
        <title>Complete genome sequence of Pseudomonas stutzeri strain CGMCC 1.1803.</title>
        <authorList>
            <person name="Yan Y."/>
            <person name="Chen M."/>
            <person name="Lu W."/>
            <person name="Zhang W."/>
            <person name="Ping S."/>
            <person name="Lin M."/>
        </authorList>
    </citation>
    <scope>NUCLEOTIDE SEQUENCE [LARGE SCALE GENOMIC DNA]</scope>
    <source>
        <strain evidence="2">ATCC 17588 / DSM 5190 / CCUG 11256 / JCM 5965 / LMG 11199 / NCIMB 11358 / Stanier 221</strain>
    </source>
</reference>
<accession>F8H5Q3</accession>
<dbReference type="EMBL" id="CP002881">
    <property type="protein sequence ID" value="AEJ06070.1"/>
    <property type="molecule type" value="Genomic_DNA"/>
</dbReference>
<sequence>MPGIHDLKVGTQKSDEAAKTNMVCMPGLMVVAADRKLTQ</sequence>
<name>F8H5Q3_STUS2</name>
<protein>
    <submittedName>
        <fullName evidence="1">Uncharacterized protein</fullName>
    </submittedName>
</protein>